<dbReference type="EMBL" id="ADZU01000031">
    <property type="protein sequence ID" value="EFS91908.1"/>
    <property type="molecule type" value="Genomic_DNA"/>
</dbReference>
<evidence type="ECO:0000256" key="1">
    <source>
        <dbReference type="SAM" id="MobiDB-lite"/>
    </source>
</evidence>
<comment type="caution">
    <text evidence="2">The sequence shown here is derived from an EMBL/GenBank/DDBJ whole genome shotgun (WGS) entry which is preliminary data.</text>
</comment>
<keyword evidence="3" id="KW-1185">Reference proteome</keyword>
<evidence type="ECO:0000313" key="2">
    <source>
        <dbReference type="EMBL" id="EFS91908.1"/>
    </source>
</evidence>
<evidence type="ECO:0000313" key="3">
    <source>
        <dbReference type="Proteomes" id="UP000003179"/>
    </source>
</evidence>
<reference evidence="2" key="1">
    <citation type="submission" date="2010-08" db="EMBL/GenBank/DDBJ databases">
        <authorList>
            <person name="Weinstock G."/>
            <person name="Sodergren E."/>
            <person name="Clifton S."/>
            <person name="Fulton L."/>
            <person name="Fulton B."/>
            <person name="Courtney L."/>
            <person name="Fronick C."/>
            <person name="Harrison M."/>
            <person name="Strong C."/>
            <person name="Farmer C."/>
            <person name="Delahaunty K."/>
            <person name="Markovic C."/>
            <person name="Hall O."/>
            <person name="Minx P."/>
            <person name="Tomlinson C."/>
            <person name="Mitreva M."/>
            <person name="Hou S."/>
            <person name="Chen J."/>
            <person name="Wollam A."/>
            <person name="Pepin K.H."/>
            <person name="Johnson M."/>
            <person name="Bhonagiri V."/>
            <person name="Zhang X."/>
            <person name="Suruliraj S."/>
            <person name="Warren W."/>
            <person name="Chinwalla A."/>
            <person name="Mardis E.R."/>
            <person name="Wilson R.K."/>
        </authorList>
    </citation>
    <scope>NUCLEOTIDE SEQUENCE [LARGE SCALE GENOMIC DNA]</scope>
    <source>
        <strain evidence="2">HL044PA1</strain>
    </source>
</reference>
<proteinExistence type="predicted"/>
<organism evidence="2 3">
    <name type="scientific">Cutibacterium modestum HL044PA1</name>
    <dbReference type="NCBI Taxonomy" id="765109"/>
    <lineage>
        <taxon>Bacteria</taxon>
        <taxon>Bacillati</taxon>
        <taxon>Actinomycetota</taxon>
        <taxon>Actinomycetes</taxon>
        <taxon>Propionibacteriales</taxon>
        <taxon>Propionibacteriaceae</taxon>
        <taxon>Cutibacterium</taxon>
        <taxon>Cutibacterium modestum</taxon>
    </lineage>
</organism>
<sequence length="50" mass="5752">MKAALAFFTAELHRPHSSSPPRPSRPPVRERANLSRAVRAQLHDHHKYLL</sequence>
<name>A0ABN0C460_9ACTN</name>
<gene>
    <name evidence="2" type="ORF">HMPREF9607_01881</name>
</gene>
<protein>
    <submittedName>
        <fullName evidence="2">Uncharacterized protein</fullName>
    </submittedName>
</protein>
<feature type="region of interest" description="Disordered" evidence="1">
    <location>
        <begin position="8"/>
        <end position="32"/>
    </location>
</feature>
<dbReference type="Proteomes" id="UP000003179">
    <property type="component" value="Unassembled WGS sequence"/>
</dbReference>
<accession>A0ABN0C460</accession>